<reference evidence="1 2" key="1">
    <citation type="submission" date="2019-03" db="EMBL/GenBank/DDBJ databases">
        <title>First draft genome of Liparis tanakae, snailfish: a comprehensive survey of snailfish specific genes.</title>
        <authorList>
            <person name="Kim W."/>
            <person name="Song I."/>
            <person name="Jeong J.-H."/>
            <person name="Kim D."/>
            <person name="Kim S."/>
            <person name="Ryu S."/>
            <person name="Song J.Y."/>
            <person name="Lee S.K."/>
        </authorList>
    </citation>
    <scope>NUCLEOTIDE SEQUENCE [LARGE SCALE GENOMIC DNA]</scope>
    <source>
        <tissue evidence="1">Muscle</tissue>
    </source>
</reference>
<evidence type="ECO:0000313" key="1">
    <source>
        <dbReference type="EMBL" id="TNN43742.1"/>
    </source>
</evidence>
<accession>A0A4Z2FTP0</accession>
<proteinExistence type="predicted"/>
<dbReference type="Proteomes" id="UP000314294">
    <property type="component" value="Unassembled WGS sequence"/>
</dbReference>
<protein>
    <submittedName>
        <fullName evidence="1">Uncharacterized protein</fullName>
    </submittedName>
</protein>
<sequence>MSPVAVEGLCPACAGQQGALPVGPHGAVRRLALTHGLLRLQLEAGGQKVDDRILKEARGVEPGWVEIIPRNRVTVHVRTWLLSAHTEAQKNDTGPQPQVDTRCVTESRVERQVVSTVCT</sequence>
<name>A0A4Z2FTP0_9TELE</name>
<gene>
    <name evidence="1" type="ORF">EYF80_046087</name>
</gene>
<keyword evidence="2" id="KW-1185">Reference proteome</keyword>
<dbReference type="AlphaFoldDB" id="A0A4Z2FTP0"/>
<comment type="caution">
    <text evidence="1">The sequence shown here is derived from an EMBL/GenBank/DDBJ whole genome shotgun (WGS) entry which is preliminary data.</text>
</comment>
<organism evidence="1 2">
    <name type="scientific">Liparis tanakae</name>
    <name type="common">Tanaka's snailfish</name>
    <dbReference type="NCBI Taxonomy" id="230148"/>
    <lineage>
        <taxon>Eukaryota</taxon>
        <taxon>Metazoa</taxon>
        <taxon>Chordata</taxon>
        <taxon>Craniata</taxon>
        <taxon>Vertebrata</taxon>
        <taxon>Euteleostomi</taxon>
        <taxon>Actinopterygii</taxon>
        <taxon>Neopterygii</taxon>
        <taxon>Teleostei</taxon>
        <taxon>Neoteleostei</taxon>
        <taxon>Acanthomorphata</taxon>
        <taxon>Eupercaria</taxon>
        <taxon>Perciformes</taxon>
        <taxon>Cottioidei</taxon>
        <taxon>Cottales</taxon>
        <taxon>Liparidae</taxon>
        <taxon>Liparis</taxon>
    </lineage>
</organism>
<evidence type="ECO:0000313" key="2">
    <source>
        <dbReference type="Proteomes" id="UP000314294"/>
    </source>
</evidence>
<dbReference type="EMBL" id="SRLO01000948">
    <property type="protein sequence ID" value="TNN43742.1"/>
    <property type="molecule type" value="Genomic_DNA"/>
</dbReference>